<proteinExistence type="predicted"/>
<dbReference type="RefSeq" id="WP_310321917.1">
    <property type="nucleotide sequence ID" value="NZ_JAVDWU010000014.1"/>
</dbReference>
<evidence type="ECO:0000313" key="1">
    <source>
        <dbReference type="EMBL" id="MDR7152815.1"/>
    </source>
</evidence>
<organism evidence="1 2">
    <name type="scientific">Hydrogenophaga palleronii</name>
    <dbReference type="NCBI Taxonomy" id="65655"/>
    <lineage>
        <taxon>Bacteria</taxon>
        <taxon>Pseudomonadati</taxon>
        <taxon>Pseudomonadota</taxon>
        <taxon>Betaproteobacteria</taxon>
        <taxon>Burkholderiales</taxon>
        <taxon>Comamonadaceae</taxon>
        <taxon>Hydrogenophaga</taxon>
    </lineage>
</organism>
<accession>A0ABU1WU37</accession>
<name>A0ABU1WU37_9BURK</name>
<keyword evidence="1" id="KW-0238">DNA-binding</keyword>
<reference evidence="1 2" key="1">
    <citation type="submission" date="2023-07" db="EMBL/GenBank/DDBJ databases">
        <title>Sorghum-associated microbial communities from plants grown in Nebraska, USA.</title>
        <authorList>
            <person name="Schachtman D."/>
        </authorList>
    </citation>
    <scope>NUCLEOTIDE SEQUENCE [LARGE SCALE GENOMIC DNA]</scope>
    <source>
        <strain evidence="1 2">4249</strain>
    </source>
</reference>
<dbReference type="EMBL" id="JAVDWU010000014">
    <property type="protein sequence ID" value="MDR7152815.1"/>
    <property type="molecule type" value="Genomic_DNA"/>
</dbReference>
<protein>
    <submittedName>
        <fullName evidence="1">DNA-binding NarL/FixJ family response regulator</fullName>
    </submittedName>
</protein>
<dbReference type="InterPro" id="IPR011006">
    <property type="entry name" value="CheY-like_superfamily"/>
</dbReference>
<dbReference type="Proteomes" id="UP001265700">
    <property type="component" value="Unassembled WGS sequence"/>
</dbReference>
<dbReference type="SUPFAM" id="SSF52172">
    <property type="entry name" value="CheY-like"/>
    <property type="match status" value="1"/>
</dbReference>
<gene>
    <name evidence="1" type="ORF">J2W49_004793</name>
</gene>
<keyword evidence="2" id="KW-1185">Reference proteome</keyword>
<dbReference type="GO" id="GO:0003677">
    <property type="term" value="F:DNA binding"/>
    <property type="evidence" value="ECO:0007669"/>
    <property type="project" value="UniProtKB-KW"/>
</dbReference>
<evidence type="ECO:0000313" key="2">
    <source>
        <dbReference type="Proteomes" id="UP001265700"/>
    </source>
</evidence>
<sequence length="148" mass="16192">MSPSCSVHRHAAAVPGEADCQVLLVVEHPQRLDLMRRCVRELLPGCHVAVVDSHFDAVSRVTRMQTHLLVLDLSMDSVLVPALKRLLARASPQSLIHVFDDSMDGASGSGTDCNRPSIVQLRQALVDLADSSFQPHRDCRHAIRTPAS</sequence>
<comment type="caution">
    <text evidence="1">The sequence shown here is derived from an EMBL/GenBank/DDBJ whole genome shotgun (WGS) entry which is preliminary data.</text>
</comment>